<keyword evidence="2" id="KW-0378">Hydrolase</keyword>
<keyword evidence="2" id="KW-0255">Endonuclease</keyword>
<dbReference type="GO" id="GO:0004519">
    <property type="term" value="F:endonuclease activity"/>
    <property type="evidence" value="ECO:0007669"/>
    <property type="project" value="UniProtKB-KW"/>
</dbReference>
<dbReference type="OrthoDB" id="9784774at2"/>
<dbReference type="InterPro" id="IPR015947">
    <property type="entry name" value="PUA-like_sf"/>
</dbReference>
<dbReference type="AlphaFoldDB" id="A0A1B9F7R4"/>
<sequence length="229" mass="26322">MPNEIIPYIEMCRREGVSLQRGMNYQIGGNHSVILMSVRPGAPYEDRYEDDGSTIIYEGHDAPKKKDMPDPKLIDQPEYTPAGNLTENGKFHKAAQDYKNGVREPERVRVYEKIKQGIWSYNGVFHLVDSWIEVSNGRKVFKFKLVAVEGEEDFEKPVPKKTRHRRIIPTWVKLEVWKRDGGKCVKCGATEDLHFDHIIPFSKGGSSNTPDNIQLLCGKHNLKKRDKIE</sequence>
<keyword evidence="3" id="KW-1185">Reference proteome</keyword>
<proteinExistence type="predicted"/>
<reference evidence="2 3" key="1">
    <citation type="submission" date="2016-06" db="EMBL/GenBank/DDBJ databases">
        <title>Respiratory ammonification of nitrate coupled to the oxidation of elemental sulfur in deep-sea autotrophic thermophilic bacteria.</title>
        <authorList>
            <person name="Slobodkina G.B."/>
            <person name="Mardanov A.V."/>
            <person name="Ravin N.V."/>
            <person name="Frolova A.A."/>
            <person name="Viryasiv M.B."/>
            <person name="Chernyh N.A."/>
            <person name="Bonch-Osmolovskaya E.A."/>
            <person name="Slobodkin A.I."/>
        </authorList>
    </citation>
    <scope>NUCLEOTIDE SEQUENCE [LARGE SCALE GENOMIC DNA]</scope>
    <source>
        <strain evidence="2 3">S69</strain>
    </source>
</reference>
<evidence type="ECO:0000313" key="3">
    <source>
        <dbReference type="Proteomes" id="UP000093080"/>
    </source>
</evidence>
<comment type="caution">
    <text evidence="2">The sequence shown here is derived from an EMBL/GenBank/DDBJ whole genome shotgun (WGS) entry which is preliminary data.</text>
</comment>
<protein>
    <submittedName>
        <fullName evidence="2">HNH endonuclease domain protein</fullName>
    </submittedName>
</protein>
<dbReference type="GO" id="GO:0008270">
    <property type="term" value="F:zinc ion binding"/>
    <property type="evidence" value="ECO:0007669"/>
    <property type="project" value="InterPro"/>
</dbReference>
<gene>
    <name evidence="2" type="ORF">DBT_0441</name>
</gene>
<dbReference type="InterPro" id="IPR003615">
    <property type="entry name" value="HNH_nuc"/>
</dbReference>
<dbReference type="CDD" id="cd00085">
    <property type="entry name" value="HNHc"/>
    <property type="match status" value="1"/>
</dbReference>
<dbReference type="SUPFAM" id="SSF88697">
    <property type="entry name" value="PUA domain-like"/>
    <property type="match status" value="1"/>
</dbReference>
<dbReference type="InterPro" id="IPR003105">
    <property type="entry name" value="SRA_YDG"/>
</dbReference>
<dbReference type="Gene3D" id="2.30.280.10">
    <property type="entry name" value="SRA-YDG"/>
    <property type="match status" value="1"/>
</dbReference>
<dbReference type="InterPro" id="IPR002711">
    <property type="entry name" value="HNH"/>
</dbReference>
<dbReference type="Proteomes" id="UP000093080">
    <property type="component" value="Unassembled WGS sequence"/>
</dbReference>
<dbReference type="InterPro" id="IPR036987">
    <property type="entry name" value="SRA-YDG_sf"/>
</dbReference>
<name>A0A1B9F7R4_9BACT</name>
<dbReference type="EMBL" id="MAGO01000002">
    <property type="protein sequence ID" value="OCC15979.1"/>
    <property type="molecule type" value="Genomic_DNA"/>
</dbReference>
<accession>A0A1B9F7R4</accession>
<keyword evidence="2" id="KW-0540">Nuclease</keyword>
<dbReference type="Gene3D" id="1.10.30.50">
    <property type="match status" value="1"/>
</dbReference>
<feature type="domain" description="HNH nuclease" evidence="1">
    <location>
        <begin position="171"/>
        <end position="222"/>
    </location>
</feature>
<dbReference type="Pfam" id="PF01844">
    <property type="entry name" value="HNH"/>
    <property type="match status" value="1"/>
</dbReference>
<dbReference type="RefSeq" id="WP_067615966.1">
    <property type="nucleotide sequence ID" value="NZ_MAGO01000002.1"/>
</dbReference>
<evidence type="ECO:0000259" key="1">
    <source>
        <dbReference type="SMART" id="SM00507"/>
    </source>
</evidence>
<dbReference type="Pfam" id="PF02182">
    <property type="entry name" value="SAD_SRA"/>
    <property type="match status" value="1"/>
</dbReference>
<organism evidence="2 3">
    <name type="scientific">Dissulfuribacter thermophilus</name>
    <dbReference type="NCBI Taxonomy" id="1156395"/>
    <lineage>
        <taxon>Bacteria</taxon>
        <taxon>Pseudomonadati</taxon>
        <taxon>Thermodesulfobacteriota</taxon>
        <taxon>Dissulfuribacteria</taxon>
        <taxon>Dissulfuribacterales</taxon>
        <taxon>Dissulfuribacteraceae</taxon>
        <taxon>Dissulfuribacter</taxon>
    </lineage>
</organism>
<evidence type="ECO:0000313" key="2">
    <source>
        <dbReference type="EMBL" id="OCC15979.1"/>
    </source>
</evidence>
<dbReference type="STRING" id="1156395.DBT_0441"/>
<dbReference type="GO" id="GO:0003676">
    <property type="term" value="F:nucleic acid binding"/>
    <property type="evidence" value="ECO:0007669"/>
    <property type="project" value="InterPro"/>
</dbReference>
<dbReference type="SMART" id="SM00507">
    <property type="entry name" value="HNHc"/>
    <property type="match status" value="1"/>
</dbReference>